<dbReference type="OrthoDB" id="9815657at2"/>
<dbReference type="PANTHER" id="PTHR36842">
    <property type="entry name" value="PROTEIN TOLB HOMOLOG"/>
    <property type="match status" value="1"/>
</dbReference>
<dbReference type="Gene3D" id="2.120.10.30">
    <property type="entry name" value="TolB, C-terminal domain"/>
    <property type="match status" value="2"/>
</dbReference>
<dbReference type="AlphaFoldDB" id="A6GFY3"/>
<proteinExistence type="inferred from homology"/>
<gene>
    <name evidence="3" type="ORF">PPSIR1_26196</name>
</gene>
<dbReference type="Proteomes" id="UP000005801">
    <property type="component" value="Unassembled WGS sequence"/>
</dbReference>
<comment type="caution">
    <text evidence="3">The sequence shown here is derived from an EMBL/GenBank/DDBJ whole genome shotgun (WGS) entry which is preliminary data.</text>
</comment>
<reference evidence="3 4" key="1">
    <citation type="submission" date="2007-06" db="EMBL/GenBank/DDBJ databases">
        <authorList>
            <person name="Shimkets L."/>
            <person name="Ferriera S."/>
            <person name="Johnson J."/>
            <person name="Kravitz S."/>
            <person name="Beeson K."/>
            <person name="Sutton G."/>
            <person name="Rogers Y.-H."/>
            <person name="Friedman R."/>
            <person name="Frazier M."/>
            <person name="Venter J.C."/>
        </authorList>
    </citation>
    <scope>NUCLEOTIDE SEQUENCE [LARGE SCALE GENOMIC DNA]</scope>
    <source>
        <strain evidence="3 4">SIR-1</strain>
    </source>
</reference>
<evidence type="ECO:0000313" key="4">
    <source>
        <dbReference type="Proteomes" id="UP000005801"/>
    </source>
</evidence>
<organism evidence="3 4">
    <name type="scientific">Plesiocystis pacifica SIR-1</name>
    <dbReference type="NCBI Taxonomy" id="391625"/>
    <lineage>
        <taxon>Bacteria</taxon>
        <taxon>Pseudomonadati</taxon>
        <taxon>Myxococcota</taxon>
        <taxon>Polyangia</taxon>
        <taxon>Nannocystales</taxon>
        <taxon>Nannocystaceae</taxon>
        <taxon>Plesiocystis</taxon>
    </lineage>
</organism>
<dbReference type="eggNOG" id="COG0823">
    <property type="taxonomic scope" value="Bacteria"/>
</dbReference>
<sequence>MLPVDARGVHVMKRTLFGISILASLLAFGAYWAGSPPAEANAAPLAAQDTNVSGQTRLLGVAIPADGKLGDLLRKNAQISAGFEVIPRRSLPGSLVRATGFNKKAWSDIGNVDVVILTSEAGSQIRIAMYELSKGDKPVLSKGYPAGDPLGAANKFMNEVINYYTKEPGVFGSRIAFVRTRRNPTTSKNVYTVQMNGEATSAVTANRSLNILPSMGPGGEVVFTSYAKRNPDLWISNGPKRVSKYPGLNLGGAVSPDGGTIALALSKDGNAEIYTIDRSGNIKNRLTKNPAIDGQPSWSGGGQIAFVSDRAGGPQVYRMSASGGGASRVTKQGSYNQSPDWSQGAGRGQWIVYSGRDSSNRYDIFKVDVKSGKVVRLTQSPGRNLDPTFSPDGRWVAYNQGGSIYVANEDGNNNVEIAKGASTPDWGPKGND</sequence>
<protein>
    <submittedName>
        <fullName evidence="3">TolB protein</fullName>
    </submittedName>
</protein>
<dbReference type="Gene3D" id="3.40.50.10070">
    <property type="entry name" value="TolB, N-terminal domain"/>
    <property type="match status" value="1"/>
</dbReference>
<keyword evidence="4" id="KW-1185">Reference proteome</keyword>
<dbReference type="InterPro" id="IPR011042">
    <property type="entry name" value="6-blade_b-propeller_TolB-like"/>
</dbReference>
<evidence type="ECO:0000256" key="2">
    <source>
        <dbReference type="SAM" id="MobiDB-lite"/>
    </source>
</evidence>
<accession>A6GFY3</accession>
<dbReference type="STRING" id="391625.PPSIR1_26196"/>
<feature type="compositionally biased region" description="Polar residues" evidence="2">
    <location>
        <begin position="329"/>
        <end position="341"/>
    </location>
</feature>
<dbReference type="InterPro" id="IPR011659">
    <property type="entry name" value="WD40"/>
</dbReference>
<feature type="region of interest" description="Disordered" evidence="2">
    <location>
        <begin position="322"/>
        <end position="341"/>
    </location>
</feature>
<evidence type="ECO:0000256" key="1">
    <source>
        <dbReference type="ARBA" id="ARBA00009820"/>
    </source>
</evidence>
<dbReference type="EMBL" id="ABCS01000099">
    <property type="protein sequence ID" value="EDM75228.1"/>
    <property type="molecule type" value="Genomic_DNA"/>
</dbReference>
<comment type="similarity">
    <text evidence="1">Belongs to the TolB family.</text>
</comment>
<dbReference type="Pfam" id="PF07676">
    <property type="entry name" value="PD40"/>
    <property type="match status" value="3"/>
</dbReference>
<name>A6GFY3_9BACT</name>
<evidence type="ECO:0000313" key="3">
    <source>
        <dbReference type="EMBL" id="EDM75228.1"/>
    </source>
</evidence>
<dbReference type="PANTHER" id="PTHR36842:SF1">
    <property type="entry name" value="PROTEIN TOLB"/>
    <property type="match status" value="1"/>
</dbReference>
<dbReference type="SUPFAM" id="SSF69304">
    <property type="entry name" value="Tricorn protease N-terminal domain"/>
    <property type="match status" value="1"/>
</dbReference>